<keyword evidence="4" id="KW-0067">ATP-binding</keyword>
<comment type="similarity">
    <text evidence="6">Belongs to the FtsA/MreB family.</text>
</comment>
<sequence>MISMKNKKVGIVLEENYTRIISSISGKVYDNSSVVCWNNLTREIVLVGKDVENAIGRLDDPLVVIRLLKNYAVQDFEVFKAYLKILVEDFFNVFKNAEVVVSSPSSDLDFIRDFIYNILKVEGGASSVEFVSKTLLSAIGSNANVNDEYGVLILDIGYSCSKVALIINGKIEKSGVTIAGEKELDDNIIQFIKEQYQLVINDETVEKIKWSIGTIIKLRDELELSIFGRDLITNDRRVIVCASAEIKKLFIRLFTNYKTLITNVLESSSPIIRSSVIKNGLFVSGDLAGIIGVKDFFEDFFNFPVTISKKKGYSAIEGAIKYNK</sequence>
<keyword evidence="2" id="KW-0963">Cytoplasm</keyword>
<dbReference type="AlphaFoldDB" id="A0A8E2QXP2"/>
<accession>A0A8E2QXP2</accession>
<dbReference type="PANTHER" id="PTHR42749">
    <property type="entry name" value="CELL SHAPE-DETERMINING PROTEIN MREB"/>
    <property type="match status" value="1"/>
</dbReference>
<dbReference type="GO" id="GO:0005737">
    <property type="term" value="C:cytoplasm"/>
    <property type="evidence" value="ECO:0007669"/>
    <property type="project" value="UniProtKB-SubCell"/>
</dbReference>
<name>A0A8E2QXP2_9MOLU</name>
<dbReference type="PANTHER" id="PTHR42749:SF1">
    <property type="entry name" value="CELL SHAPE-DETERMINING PROTEIN MREB"/>
    <property type="match status" value="1"/>
</dbReference>
<dbReference type="Pfam" id="PF06723">
    <property type="entry name" value="MreB_Mbl"/>
    <property type="match status" value="1"/>
</dbReference>
<dbReference type="SUPFAM" id="SSF53067">
    <property type="entry name" value="Actin-like ATPase domain"/>
    <property type="match status" value="2"/>
</dbReference>
<dbReference type="InterPro" id="IPR056546">
    <property type="entry name" value="MreB_MamK-like"/>
</dbReference>
<keyword evidence="5" id="KW-0133">Cell shape</keyword>
<reference evidence="7 8" key="1">
    <citation type="submission" date="2017-11" db="EMBL/GenBank/DDBJ databases">
        <title>Genome sequence of Entomoplasma ellychniae ELCN-1 (ATCC 43707).</title>
        <authorList>
            <person name="Lo W.-S."/>
            <person name="Gasparich G.E."/>
            <person name="Kuo C.-H."/>
        </authorList>
    </citation>
    <scope>NUCLEOTIDE SEQUENCE [LARGE SCALE GENOMIC DNA]</scope>
    <source>
        <strain evidence="7 8">ELCN-1</strain>
    </source>
</reference>
<comment type="caution">
    <text evidence="7">The sequence shown here is derived from an EMBL/GenBank/DDBJ whole genome shotgun (WGS) entry which is preliminary data.</text>
</comment>
<evidence type="ECO:0000256" key="3">
    <source>
        <dbReference type="ARBA" id="ARBA00022741"/>
    </source>
</evidence>
<protein>
    <submittedName>
        <fullName evidence="7">Cell shape determining protein MreB</fullName>
    </submittedName>
</protein>
<keyword evidence="8" id="KW-1185">Reference proteome</keyword>
<evidence type="ECO:0000256" key="4">
    <source>
        <dbReference type="ARBA" id="ARBA00022840"/>
    </source>
</evidence>
<evidence type="ECO:0000313" key="8">
    <source>
        <dbReference type="Proteomes" id="UP000239010"/>
    </source>
</evidence>
<dbReference type="GO" id="GO:0005524">
    <property type="term" value="F:ATP binding"/>
    <property type="evidence" value="ECO:0007669"/>
    <property type="project" value="UniProtKB-KW"/>
</dbReference>
<dbReference type="PRINTS" id="PR01652">
    <property type="entry name" value="SHAPEPROTEIN"/>
</dbReference>
<evidence type="ECO:0000313" key="7">
    <source>
        <dbReference type="EMBL" id="PPE04798.1"/>
    </source>
</evidence>
<evidence type="ECO:0000256" key="6">
    <source>
        <dbReference type="ARBA" id="ARBA00023458"/>
    </source>
</evidence>
<dbReference type="EMBL" id="PHND01000001">
    <property type="protein sequence ID" value="PPE04798.1"/>
    <property type="molecule type" value="Genomic_DNA"/>
</dbReference>
<dbReference type="Proteomes" id="UP000239010">
    <property type="component" value="Unassembled WGS sequence"/>
</dbReference>
<dbReference type="GO" id="GO:0000902">
    <property type="term" value="P:cell morphogenesis"/>
    <property type="evidence" value="ECO:0007669"/>
    <property type="project" value="InterPro"/>
</dbReference>
<dbReference type="Gene3D" id="3.30.420.40">
    <property type="match status" value="1"/>
</dbReference>
<dbReference type="InterPro" id="IPR043129">
    <property type="entry name" value="ATPase_NBD"/>
</dbReference>
<dbReference type="InterPro" id="IPR004753">
    <property type="entry name" value="MreB"/>
</dbReference>
<dbReference type="Gene3D" id="3.90.640.10">
    <property type="entry name" value="Actin, Chain A, domain 4"/>
    <property type="match status" value="1"/>
</dbReference>
<proteinExistence type="inferred from homology"/>
<keyword evidence="3" id="KW-0547">Nucleotide-binding</keyword>
<evidence type="ECO:0000256" key="2">
    <source>
        <dbReference type="ARBA" id="ARBA00022490"/>
    </source>
</evidence>
<gene>
    <name evidence="7" type="primary">mreB</name>
    <name evidence="7" type="ORF">EELLY_v1c04780</name>
</gene>
<comment type="subcellular location">
    <subcellularLocation>
        <location evidence="1">Cytoplasm</location>
    </subcellularLocation>
</comment>
<dbReference type="GO" id="GO:0008360">
    <property type="term" value="P:regulation of cell shape"/>
    <property type="evidence" value="ECO:0007669"/>
    <property type="project" value="UniProtKB-KW"/>
</dbReference>
<evidence type="ECO:0000256" key="5">
    <source>
        <dbReference type="ARBA" id="ARBA00022960"/>
    </source>
</evidence>
<organism evidence="7 8">
    <name type="scientific">Entomoplasma ellychniae</name>
    <dbReference type="NCBI Taxonomy" id="2114"/>
    <lineage>
        <taxon>Bacteria</taxon>
        <taxon>Bacillati</taxon>
        <taxon>Mycoplasmatota</taxon>
        <taxon>Mollicutes</taxon>
        <taxon>Entomoplasmatales</taxon>
        <taxon>Entomoplasmataceae</taxon>
        <taxon>Entomoplasma</taxon>
    </lineage>
</organism>
<evidence type="ECO:0000256" key="1">
    <source>
        <dbReference type="ARBA" id="ARBA00004496"/>
    </source>
</evidence>